<protein>
    <submittedName>
        <fullName evidence="1">Uncharacterized protein</fullName>
    </submittedName>
</protein>
<sequence length="158" mass="18384">MSLDGFKPPYLLRNPQVLYIFELKTHICAKNNKGEQLIGKKSGICCTNISKKIYDQKLSLLTSSFYSFCRRRKFQKINQRINTILQTANQVLNPETKGIRQKLEECNDFADLKPQDRKIGLRKTKIYVNKKGKRRKGYTKGIRNDSFQIPTKCHPSNI</sequence>
<proteinExistence type="predicted"/>
<dbReference type="AlphaFoldDB" id="A0A9Q0KUU5"/>
<name>A0A9Q0KUU5_9MAGN</name>
<dbReference type="Proteomes" id="UP001141806">
    <property type="component" value="Unassembled WGS sequence"/>
</dbReference>
<keyword evidence="2" id="KW-1185">Reference proteome</keyword>
<reference evidence="1" key="1">
    <citation type="journal article" date="2023" name="Plant J.">
        <title>The genome of the king protea, Protea cynaroides.</title>
        <authorList>
            <person name="Chang J."/>
            <person name="Duong T.A."/>
            <person name="Schoeman C."/>
            <person name="Ma X."/>
            <person name="Roodt D."/>
            <person name="Barker N."/>
            <person name="Li Z."/>
            <person name="Van de Peer Y."/>
            <person name="Mizrachi E."/>
        </authorList>
    </citation>
    <scope>NUCLEOTIDE SEQUENCE</scope>
    <source>
        <tissue evidence="1">Young leaves</tissue>
    </source>
</reference>
<accession>A0A9Q0KUU5</accession>
<dbReference type="EMBL" id="JAMYWD010000003">
    <property type="protein sequence ID" value="KAJ4977272.1"/>
    <property type="molecule type" value="Genomic_DNA"/>
</dbReference>
<comment type="caution">
    <text evidence="1">The sequence shown here is derived from an EMBL/GenBank/DDBJ whole genome shotgun (WGS) entry which is preliminary data.</text>
</comment>
<evidence type="ECO:0000313" key="1">
    <source>
        <dbReference type="EMBL" id="KAJ4977272.1"/>
    </source>
</evidence>
<organism evidence="1 2">
    <name type="scientific">Protea cynaroides</name>
    <dbReference type="NCBI Taxonomy" id="273540"/>
    <lineage>
        <taxon>Eukaryota</taxon>
        <taxon>Viridiplantae</taxon>
        <taxon>Streptophyta</taxon>
        <taxon>Embryophyta</taxon>
        <taxon>Tracheophyta</taxon>
        <taxon>Spermatophyta</taxon>
        <taxon>Magnoliopsida</taxon>
        <taxon>Proteales</taxon>
        <taxon>Proteaceae</taxon>
        <taxon>Protea</taxon>
    </lineage>
</organism>
<gene>
    <name evidence="1" type="ORF">NE237_002378</name>
</gene>
<evidence type="ECO:0000313" key="2">
    <source>
        <dbReference type="Proteomes" id="UP001141806"/>
    </source>
</evidence>